<dbReference type="Proteomes" id="UP000198584">
    <property type="component" value="Unassembled WGS sequence"/>
</dbReference>
<keyword evidence="3" id="KW-1185">Reference proteome</keyword>
<accession>A0A1H4F1P0</accession>
<sequence length="36" mass="4059">MLFFKLIMRNTSQYHRSDDNGSGRKAIEGGKGIENS</sequence>
<organism evidence="2 3">
    <name type="scientific">Thalassobacillus cyri</name>
    <dbReference type="NCBI Taxonomy" id="571932"/>
    <lineage>
        <taxon>Bacteria</taxon>
        <taxon>Bacillati</taxon>
        <taxon>Bacillota</taxon>
        <taxon>Bacilli</taxon>
        <taxon>Bacillales</taxon>
        <taxon>Bacillaceae</taxon>
        <taxon>Thalassobacillus</taxon>
    </lineage>
</organism>
<dbReference type="AlphaFoldDB" id="A0A1H4F1P0"/>
<name>A0A1H4F1P0_9BACI</name>
<reference evidence="2 3" key="1">
    <citation type="submission" date="2016-10" db="EMBL/GenBank/DDBJ databases">
        <authorList>
            <person name="de Groot N.N."/>
        </authorList>
    </citation>
    <scope>NUCLEOTIDE SEQUENCE [LARGE SCALE GENOMIC DNA]</scope>
    <source>
        <strain evidence="2 3">CCM7597</strain>
    </source>
</reference>
<proteinExistence type="predicted"/>
<evidence type="ECO:0000256" key="1">
    <source>
        <dbReference type="SAM" id="MobiDB-lite"/>
    </source>
</evidence>
<evidence type="ECO:0000313" key="2">
    <source>
        <dbReference type="EMBL" id="SEA91163.1"/>
    </source>
</evidence>
<protein>
    <submittedName>
        <fullName evidence="2">Uncharacterized protein</fullName>
    </submittedName>
</protein>
<feature type="region of interest" description="Disordered" evidence="1">
    <location>
        <begin position="14"/>
        <end position="36"/>
    </location>
</feature>
<dbReference type="EMBL" id="FNQR01000010">
    <property type="protein sequence ID" value="SEA91163.1"/>
    <property type="molecule type" value="Genomic_DNA"/>
</dbReference>
<evidence type="ECO:0000313" key="3">
    <source>
        <dbReference type="Proteomes" id="UP000198584"/>
    </source>
</evidence>
<gene>
    <name evidence="2" type="ORF">SAMN05421743_11082</name>
</gene>
<feature type="compositionally biased region" description="Basic and acidic residues" evidence="1">
    <location>
        <begin position="15"/>
        <end position="28"/>
    </location>
</feature>